<gene>
    <name evidence="7" type="ORF">AYI68_g6602</name>
</gene>
<evidence type="ECO:0000256" key="3">
    <source>
        <dbReference type="SAM" id="MobiDB-lite"/>
    </source>
</evidence>
<feature type="chain" id="PRO_5012412714" description="SH3 domain-containing protein" evidence="5">
    <location>
        <begin position="26"/>
        <end position="549"/>
    </location>
</feature>
<dbReference type="Proteomes" id="UP000187455">
    <property type="component" value="Unassembled WGS sequence"/>
</dbReference>
<dbReference type="OrthoDB" id="5340910at2759"/>
<keyword evidence="4" id="KW-1133">Transmembrane helix</keyword>
<organism evidence="7 8">
    <name type="scientific">Smittium mucronatum</name>
    <dbReference type="NCBI Taxonomy" id="133383"/>
    <lineage>
        <taxon>Eukaryota</taxon>
        <taxon>Fungi</taxon>
        <taxon>Fungi incertae sedis</taxon>
        <taxon>Zoopagomycota</taxon>
        <taxon>Kickxellomycotina</taxon>
        <taxon>Harpellomycetes</taxon>
        <taxon>Harpellales</taxon>
        <taxon>Legeriomycetaceae</taxon>
        <taxon>Smittium</taxon>
    </lineage>
</organism>
<dbReference type="PROSITE" id="PS50002">
    <property type="entry name" value="SH3"/>
    <property type="match status" value="1"/>
</dbReference>
<sequence>MKTFKLSGSAGSTMIALSSLLLASAQDLSFLLSAFGTSTSDLNTNSSSCFSLSDSKTCGQYFSSYYLPIISNSQSTISNSSVFDEFMTKYINSQSDIDDIQSTFGCSLNLDLWSKLPLRTAFVCRGLLSTPGSRACNKNVADSASQSTNTGVPPICRSDCLSYVESFSDLINQHGSCSNYTQLSGKISDLRLICSTNPFNGEQSNCMDLKQSSNQDCKYKSPQDSGACQYCLSNQSDPCCKSNKISDLCIQKKLSDSRAVSIASISIAGICFLLLILSMLLYLLNRRPKKSNDMNESTGFDGPQISRPTKNLSQNVLSDSFGSQNNSITFDNDQDTGPISNGCNPSDSSEKLVSNLTKSSKPNSTVKSSINQARLSNIRILKRKSNMRSSVPNLDAAERQVPMKSPLSNPTFTRSDLSGPVPVLGSRVQSAHNSPVFVDLRNKYLDSMAKSTDIKQAIINELEKFESDSSHESGADSPVYIENRSLENTAMTALYPYSPKEYDELSLKVGDEVQVIKVFSDGWALVEHKNSGRAGVIPIVCIYSNETSP</sequence>
<feature type="transmembrane region" description="Helical" evidence="4">
    <location>
        <begin position="259"/>
        <end position="284"/>
    </location>
</feature>
<keyword evidence="8" id="KW-1185">Reference proteome</keyword>
<proteinExistence type="predicted"/>
<evidence type="ECO:0000256" key="2">
    <source>
        <dbReference type="PROSITE-ProRule" id="PRU00192"/>
    </source>
</evidence>
<protein>
    <recommendedName>
        <fullName evidence="6">SH3 domain-containing protein</fullName>
    </recommendedName>
</protein>
<dbReference type="AlphaFoldDB" id="A0A1R0GR12"/>
<keyword evidence="4" id="KW-0472">Membrane</keyword>
<dbReference type="InterPro" id="IPR001452">
    <property type="entry name" value="SH3_domain"/>
</dbReference>
<evidence type="ECO:0000259" key="6">
    <source>
        <dbReference type="PROSITE" id="PS50002"/>
    </source>
</evidence>
<comment type="caution">
    <text evidence="7">The sequence shown here is derived from an EMBL/GenBank/DDBJ whole genome shotgun (WGS) entry which is preliminary data.</text>
</comment>
<feature type="signal peptide" evidence="5">
    <location>
        <begin position="1"/>
        <end position="25"/>
    </location>
</feature>
<keyword evidence="5" id="KW-0732">Signal</keyword>
<dbReference type="Pfam" id="PF00018">
    <property type="entry name" value="SH3_1"/>
    <property type="match status" value="1"/>
</dbReference>
<keyword evidence="1 2" id="KW-0728">SH3 domain</keyword>
<reference evidence="7 8" key="1">
    <citation type="journal article" date="2016" name="Mol. Biol. Evol.">
        <title>Genome-Wide Survey of Gut Fungi (Harpellales) Reveals the First Horizontally Transferred Ubiquitin Gene from a Mosquito Host.</title>
        <authorList>
            <person name="Wang Y."/>
            <person name="White M.M."/>
            <person name="Kvist S."/>
            <person name="Moncalvo J.M."/>
        </authorList>
    </citation>
    <scope>NUCLEOTIDE SEQUENCE [LARGE SCALE GENOMIC DNA]</scope>
    <source>
        <strain evidence="7 8">ALG-7-W6</strain>
    </source>
</reference>
<keyword evidence="4" id="KW-0812">Transmembrane</keyword>
<accession>A0A1R0GR12</accession>
<dbReference type="InterPro" id="IPR036028">
    <property type="entry name" value="SH3-like_dom_sf"/>
</dbReference>
<evidence type="ECO:0000256" key="4">
    <source>
        <dbReference type="SAM" id="Phobius"/>
    </source>
</evidence>
<feature type="region of interest" description="Disordered" evidence="3">
    <location>
        <begin position="324"/>
        <end position="365"/>
    </location>
</feature>
<dbReference type="STRING" id="133383.A0A1R0GR12"/>
<feature type="domain" description="SH3" evidence="6">
    <location>
        <begin position="486"/>
        <end position="547"/>
    </location>
</feature>
<evidence type="ECO:0000256" key="1">
    <source>
        <dbReference type="ARBA" id="ARBA00022443"/>
    </source>
</evidence>
<dbReference type="EMBL" id="LSSL01004612">
    <property type="protein sequence ID" value="OLY79333.1"/>
    <property type="molecule type" value="Genomic_DNA"/>
</dbReference>
<evidence type="ECO:0000313" key="8">
    <source>
        <dbReference type="Proteomes" id="UP000187455"/>
    </source>
</evidence>
<evidence type="ECO:0000256" key="5">
    <source>
        <dbReference type="SAM" id="SignalP"/>
    </source>
</evidence>
<name>A0A1R0GR12_9FUNG</name>
<dbReference type="SUPFAM" id="SSF50044">
    <property type="entry name" value="SH3-domain"/>
    <property type="match status" value="1"/>
</dbReference>
<dbReference type="CDD" id="cd00174">
    <property type="entry name" value="SH3"/>
    <property type="match status" value="1"/>
</dbReference>
<dbReference type="SMART" id="SM00326">
    <property type="entry name" value="SH3"/>
    <property type="match status" value="1"/>
</dbReference>
<evidence type="ECO:0000313" key="7">
    <source>
        <dbReference type="EMBL" id="OLY79333.1"/>
    </source>
</evidence>
<dbReference type="Gene3D" id="2.30.30.40">
    <property type="entry name" value="SH3 Domains"/>
    <property type="match status" value="1"/>
</dbReference>